<evidence type="ECO:0000313" key="1">
    <source>
        <dbReference type="EMBL" id="QQP39130.1"/>
    </source>
</evidence>
<protein>
    <submittedName>
        <fullName evidence="1">Uncharacterized protein</fullName>
    </submittedName>
</protein>
<name>A0A7T8JZ45_CALRO</name>
<evidence type="ECO:0000313" key="2">
    <source>
        <dbReference type="Proteomes" id="UP000595437"/>
    </source>
</evidence>
<organism evidence="1 2">
    <name type="scientific">Caligus rogercresseyi</name>
    <name type="common">Sea louse</name>
    <dbReference type="NCBI Taxonomy" id="217165"/>
    <lineage>
        <taxon>Eukaryota</taxon>
        <taxon>Metazoa</taxon>
        <taxon>Ecdysozoa</taxon>
        <taxon>Arthropoda</taxon>
        <taxon>Crustacea</taxon>
        <taxon>Multicrustacea</taxon>
        <taxon>Hexanauplia</taxon>
        <taxon>Copepoda</taxon>
        <taxon>Siphonostomatoida</taxon>
        <taxon>Caligidae</taxon>
        <taxon>Caligus</taxon>
    </lineage>
</organism>
<dbReference type="Proteomes" id="UP000595437">
    <property type="component" value="Chromosome 14"/>
</dbReference>
<proteinExistence type="predicted"/>
<dbReference type="EMBL" id="CP045903">
    <property type="protein sequence ID" value="QQP39130.1"/>
    <property type="molecule type" value="Genomic_DNA"/>
</dbReference>
<accession>A0A7T8JZ45</accession>
<dbReference type="AlphaFoldDB" id="A0A7T8JZ45"/>
<gene>
    <name evidence="1" type="ORF">FKW44_019916</name>
</gene>
<sequence length="59" mass="6511">MEPRGTKLKLCNSGSGEVADFWSANFWPPFSPNTAPLDYEILGFVEIKACTTPHPMLTP</sequence>
<keyword evidence="2" id="KW-1185">Reference proteome</keyword>
<reference evidence="2" key="1">
    <citation type="submission" date="2021-01" db="EMBL/GenBank/DDBJ databases">
        <title>Caligus Genome Assembly.</title>
        <authorList>
            <person name="Gallardo-Escarate C."/>
        </authorList>
    </citation>
    <scope>NUCLEOTIDE SEQUENCE [LARGE SCALE GENOMIC DNA]</scope>
</reference>